<sequence>MSLKRKRSKNQREEQFSGQFQVSREDLFTPVTQISVAAGALSVDTRRVHTTAITFDLPSPQKKRQRELARELREKQRLPIVGSEDFGFIWEGFYTLDDGTGSRIGEDEGDEIVTKVVVVKRRYLSSDAPMFLWKPLRNEYLAEMIRVEGRGDYYSEVCPVCYRTDDDHKPLYQCTDCFSPELLCGDCCRDTHMDNPLHIVRKWDGKCFHQVYLKDIGVTLQLGHPRGVDCDRPRRGNVGFLVVHTNGIHPVAVYYCDCPGRSVSFRQQCMRHRWFPASQDDPQTCATFKVLDLFHKMTLHGKVNVYDFMSGLEKMTNKGGIEYQKDRYREFARMAIQYRHLLILKRSGRGNDLDKRPVEETKPGECAMDCIACPKPGVNLPEDWENVSMDLKFLYNQFVAIDACFRLKRRLVSSEAKDPGLGTGWSYFVEDPTFRDFLKTVTTQTEMSTCSGLAALDYANTRYSRGYGSTGAAIGVCARHELVQRTGAVDLQKGERYANMDYVYGSILRHIDPRLPLVNSYDICCQWHKNLSTRMETMPELVQVDTDQRSMEFVIPKLHIHGHNLKCQLNFSLNYTPGVGRTDGEGIERPWANIGPVATSTREMGPGTRHDTLDDHLHHWNWMKTVNLGKILYKRLHNAVSERNAQRHSFDEFKIQQAEKADEWIKLVTDWEQKVSDINPFALKHLGMTENEVRLALAEQEKEDEHAGVPSIHQISPSAFIAHGLELEEQQRRLEQDVKKNRNPTTKELTTILERRTRLSRAIGRFRAIQATYTPAALQVLSQRGATPTDENPENIPLMLPSALTAQQRELGCRSGLLETELKLRDAQMRQALEHLRNHLHIRARLVTYRDSNVRHQSMLTRSRAMIARNDTKTEAHKRRYQAAWEAVLSAHGGDISAVKWTRLKDPDVRCLSSEADRAWQSARKVLGKKKRKELEAAAQNITEDLTASADNAQLTREEIRDRAGNGYTKTSWIWMQGGTGEMIDEERMRDGIRVEFCKAYARTKRWTEEVLLLREEMRRALVTLEWKAKWWEQRTTAPSVDDIHAEGISAYAHSQAAVMRALRDRFQRLWEGYESLEEVDDDDKEDTPARVMEIMQGGDPDGRDALDEEAQEDEDEDDGFMLERDLH</sequence>
<gene>
    <name evidence="3" type="ORF">VKT23_020016</name>
    <name evidence="4" type="ORF">VKT23_020034</name>
</gene>
<feature type="region of interest" description="Disordered" evidence="1">
    <location>
        <begin position="1078"/>
        <end position="1128"/>
    </location>
</feature>
<dbReference type="InterPro" id="IPR040521">
    <property type="entry name" value="KDZ"/>
</dbReference>
<comment type="caution">
    <text evidence="4">The sequence shown here is derived from an EMBL/GenBank/DDBJ whole genome shotgun (WGS) entry which is preliminary data.</text>
</comment>
<evidence type="ECO:0000313" key="4">
    <source>
        <dbReference type="EMBL" id="KAK7434756.1"/>
    </source>
</evidence>
<evidence type="ECO:0000313" key="3">
    <source>
        <dbReference type="EMBL" id="KAK7434738.1"/>
    </source>
</evidence>
<dbReference type="Pfam" id="PF18803">
    <property type="entry name" value="CxC2"/>
    <property type="match status" value="1"/>
</dbReference>
<name>A0ABR1IP47_9AGAR</name>
<dbReference type="EMBL" id="JBANRG010000117">
    <property type="protein sequence ID" value="KAK7434738.1"/>
    <property type="molecule type" value="Genomic_DNA"/>
</dbReference>
<proteinExistence type="predicted"/>
<dbReference type="InterPro" id="IPR041457">
    <property type="entry name" value="CxC2_KDZ-assoc"/>
</dbReference>
<evidence type="ECO:0000256" key="1">
    <source>
        <dbReference type="SAM" id="MobiDB-lite"/>
    </source>
</evidence>
<feature type="compositionally biased region" description="Acidic residues" evidence="1">
    <location>
        <begin position="1107"/>
        <end position="1121"/>
    </location>
</feature>
<organism evidence="4 5">
    <name type="scientific">Marasmiellus scandens</name>
    <dbReference type="NCBI Taxonomy" id="2682957"/>
    <lineage>
        <taxon>Eukaryota</taxon>
        <taxon>Fungi</taxon>
        <taxon>Dikarya</taxon>
        <taxon>Basidiomycota</taxon>
        <taxon>Agaricomycotina</taxon>
        <taxon>Agaricomycetes</taxon>
        <taxon>Agaricomycetidae</taxon>
        <taxon>Agaricales</taxon>
        <taxon>Marasmiineae</taxon>
        <taxon>Omphalotaceae</taxon>
        <taxon>Marasmiellus</taxon>
    </lineage>
</organism>
<dbReference type="Proteomes" id="UP001498398">
    <property type="component" value="Unassembled WGS sequence"/>
</dbReference>
<evidence type="ECO:0000313" key="5">
    <source>
        <dbReference type="Proteomes" id="UP001498398"/>
    </source>
</evidence>
<reference evidence="4 5" key="1">
    <citation type="submission" date="2024-01" db="EMBL/GenBank/DDBJ databases">
        <title>A draft genome for the cacao thread blight pathogen Marasmiellus scandens.</title>
        <authorList>
            <person name="Baruah I.K."/>
            <person name="Leung J."/>
            <person name="Bukari Y."/>
            <person name="Amoako-Attah I."/>
            <person name="Meinhardt L.W."/>
            <person name="Bailey B.A."/>
            <person name="Cohen S.P."/>
        </authorList>
    </citation>
    <scope>NUCLEOTIDE SEQUENCE [LARGE SCALE GENOMIC DNA]</scope>
    <source>
        <strain evidence="4 5">GH-19</strain>
    </source>
</reference>
<dbReference type="PANTHER" id="PTHR33104:SF2">
    <property type="entry name" value="CXC3 LIKE CYSTEINE CLUSTER DOMAIN-CONTAINING PROTEIN"/>
    <property type="match status" value="1"/>
</dbReference>
<dbReference type="PANTHER" id="PTHR33104">
    <property type="entry name" value="SI:DKEY-29D5.2"/>
    <property type="match status" value="1"/>
</dbReference>
<protein>
    <recommendedName>
        <fullName evidence="2">CxC2-like cysteine cluster KDZ transposase-associated domain-containing protein</fullName>
    </recommendedName>
</protein>
<dbReference type="EMBL" id="JBANRG010000117">
    <property type="protein sequence ID" value="KAK7434756.1"/>
    <property type="molecule type" value="Genomic_DNA"/>
</dbReference>
<dbReference type="Pfam" id="PF18758">
    <property type="entry name" value="KDZ"/>
    <property type="match status" value="1"/>
</dbReference>
<keyword evidence="5" id="KW-1185">Reference proteome</keyword>
<evidence type="ECO:0000259" key="2">
    <source>
        <dbReference type="Pfam" id="PF18803"/>
    </source>
</evidence>
<feature type="domain" description="CxC2-like cysteine cluster KDZ transposase-associated" evidence="2">
    <location>
        <begin position="213"/>
        <end position="318"/>
    </location>
</feature>
<accession>A0ABR1IP47</accession>